<dbReference type="InParanoid" id="H2ATE1"/>
<dbReference type="RefSeq" id="XP_003956776.1">
    <property type="nucleotide sequence ID" value="XM_003956727.1"/>
</dbReference>
<dbReference type="GO" id="GO:1990143">
    <property type="term" value="C:CoA-synthesizing protein complex"/>
    <property type="evidence" value="ECO:0007669"/>
    <property type="project" value="EnsemblFungi"/>
</dbReference>
<dbReference type="KEGG" id="kaf:KAFR_0C06450"/>
<dbReference type="PANTHER" id="PTHR10695">
    <property type="entry name" value="DEPHOSPHO-COA KINASE-RELATED"/>
    <property type="match status" value="1"/>
</dbReference>
<dbReference type="STRING" id="1071382.H2ATE1"/>
<name>H2ATE1_KAZAF</name>
<evidence type="ECO:0000313" key="2">
    <source>
        <dbReference type="EMBL" id="CCF57641.1"/>
    </source>
</evidence>
<accession>H2ATE1</accession>
<dbReference type="SUPFAM" id="SSF52374">
    <property type="entry name" value="Nucleotidylyl transferase"/>
    <property type="match status" value="1"/>
</dbReference>
<organism evidence="2 3">
    <name type="scientific">Kazachstania africana (strain ATCC 22294 / BCRC 22015 / CBS 2517 / CECT 1963 / NBRC 1671 / NRRL Y-8276)</name>
    <name type="common">Yeast</name>
    <name type="synonym">Kluyveromyces africanus</name>
    <dbReference type="NCBI Taxonomy" id="1071382"/>
    <lineage>
        <taxon>Eukaryota</taxon>
        <taxon>Fungi</taxon>
        <taxon>Dikarya</taxon>
        <taxon>Ascomycota</taxon>
        <taxon>Saccharomycotina</taxon>
        <taxon>Saccharomycetes</taxon>
        <taxon>Saccharomycetales</taxon>
        <taxon>Saccharomycetaceae</taxon>
        <taxon>Kazachstania</taxon>
    </lineage>
</organism>
<dbReference type="AlphaFoldDB" id="H2ATE1"/>
<dbReference type="FunCoup" id="H2ATE1">
    <property type="interactions" value="179"/>
</dbReference>
<evidence type="ECO:0000313" key="3">
    <source>
        <dbReference type="Proteomes" id="UP000005220"/>
    </source>
</evidence>
<feature type="domain" description="Cytidyltransferase-like" evidence="1">
    <location>
        <begin position="145"/>
        <end position="286"/>
    </location>
</feature>
<proteinExistence type="predicted"/>
<dbReference type="Proteomes" id="UP000005220">
    <property type="component" value="Chromosome 3"/>
</dbReference>
<dbReference type="OrthoDB" id="330671at2759"/>
<dbReference type="InterPro" id="IPR004821">
    <property type="entry name" value="Cyt_trans-like"/>
</dbReference>
<dbReference type="GeneID" id="13885559"/>
<dbReference type="GO" id="GO:0015937">
    <property type="term" value="P:coenzyme A biosynthetic process"/>
    <property type="evidence" value="ECO:0007669"/>
    <property type="project" value="EnsemblFungi"/>
</dbReference>
<dbReference type="eggNOG" id="KOG3351">
    <property type="taxonomic scope" value="Eukaryota"/>
</dbReference>
<keyword evidence="3" id="KW-1185">Reference proteome</keyword>
<dbReference type="CDD" id="cd02164">
    <property type="entry name" value="PPAT_CoAS"/>
    <property type="match status" value="1"/>
</dbReference>
<dbReference type="GO" id="GO:0004140">
    <property type="term" value="F:dephospho-CoA kinase activity"/>
    <property type="evidence" value="ECO:0007669"/>
    <property type="project" value="TreeGrafter"/>
</dbReference>
<gene>
    <name evidence="2" type="primary">KAFR0C06450</name>
    <name evidence="2" type="ORF">KAFR_0C06450</name>
</gene>
<dbReference type="HOGENOM" id="CLU_035272_0_1_1"/>
<sequence length="295" mass="33294">MVIAAVVVEDLFHLSFERFKDVIAGCLGKIDEGLTNLSRLDVVVVDTITSSYHLDDVLGELYSLIRSVLIERSFPLLPLSVLLQGFNRDILHWDYCFASSEEMLRHERYDYRTFHKIVLPIGQSSPSQPGSAYSNDHNSYKVTALGGTFDHIHDGHKILLSMASFLTSSRLIVGLTAEELLVKKRYKDELQSFEKRRASVIHFVNAFKPELRVEIIPLRDICGPTGTVPEIEALVVSRETIQGGELVNKTRKEKGMKELEIHIVNVLGGEETDGWGEKMSSTDIRRMIHEGKTKI</sequence>
<evidence type="ECO:0000259" key="1">
    <source>
        <dbReference type="Pfam" id="PF01467"/>
    </source>
</evidence>
<reference evidence="2 3" key="1">
    <citation type="journal article" date="2011" name="Proc. Natl. Acad. Sci. U.S.A.">
        <title>Evolutionary erosion of yeast sex chromosomes by mating-type switching accidents.</title>
        <authorList>
            <person name="Gordon J.L."/>
            <person name="Armisen D."/>
            <person name="Proux-Wera E."/>
            <person name="Oheigeartaigh S.S."/>
            <person name="Byrne K.P."/>
            <person name="Wolfe K.H."/>
        </authorList>
    </citation>
    <scope>NUCLEOTIDE SEQUENCE [LARGE SCALE GENOMIC DNA]</scope>
    <source>
        <strain evidence="3">ATCC 22294 / BCRC 22015 / CBS 2517 / CECT 1963 / NBRC 1671 / NRRL Y-8276</strain>
    </source>
</reference>
<dbReference type="NCBIfam" id="NF001985">
    <property type="entry name" value="PRK00777.1"/>
    <property type="match status" value="1"/>
</dbReference>
<protein>
    <recommendedName>
        <fullName evidence="1">Cytidyltransferase-like domain-containing protein</fullName>
    </recommendedName>
</protein>
<dbReference type="PANTHER" id="PTHR10695:SF46">
    <property type="entry name" value="BIFUNCTIONAL COENZYME A SYNTHASE-RELATED"/>
    <property type="match status" value="1"/>
</dbReference>
<dbReference type="Gene3D" id="3.40.50.620">
    <property type="entry name" value="HUPs"/>
    <property type="match status" value="1"/>
</dbReference>
<dbReference type="Pfam" id="PF01467">
    <property type="entry name" value="CTP_transf_like"/>
    <property type="match status" value="1"/>
</dbReference>
<dbReference type="EMBL" id="HE650823">
    <property type="protein sequence ID" value="CCF57641.1"/>
    <property type="molecule type" value="Genomic_DNA"/>
</dbReference>
<dbReference type="InterPro" id="IPR014729">
    <property type="entry name" value="Rossmann-like_a/b/a_fold"/>
</dbReference>